<dbReference type="Proteomes" id="UP000228987">
    <property type="component" value="Unassembled WGS sequence"/>
</dbReference>
<comment type="subcellular location">
    <subcellularLocation>
        <location evidence="1 15">Cytoplasm</location>
    </subcellularLocation>
</comment>
<evidence type="ECO:0000313" key="16">
    <source>
        <dbReference type="EMBL" id="PCJ42184.1"/>
    </source>
</evidence>
<evidence type="ECO:0000256" key="10">
    <source>
        <dbReference type="ARBA" id="ARBA00066767"/>
    </source>
</evidence>
<dbReference type="GO" id="GO:0030163">
    <property type="term" value="P:protein catabolic process"/>
    <property type="evidence" value="ECO:0007669"/>
    <property type="project" value="UniProtKB-UniRule"/>
</dbReference>
<dbReference type="InterPro" id="IPR042221">
    <property type="entry name" value="Leu/Phe-tRNA_Trfase_N"/>
</dbReference>
<evidence type="ECO:0000256" key="2">
    <source>
        <dbReference type="ARBA" id="ARBA00022490"/>
    </source>
</evidence>
<evidence type="ECO:0000256" key="8">
    <source>
        <dbReference type="ARBA" id="ARBA00054043"/>
    </source>
</evidence>
<evidence type="ECO:0000256" key="3">
    <source>
        <dbReference type="ARBA" id="ARBA00022679"/>
    </source>
</evidence>
<protein>
    <recommendedName>
        <fullName evidence="11 15">Leucyl/phenylalanyl-tRNA--protein transferase</fullName>
        <ecNumber evidence="10 15">2.3.2.6</ecNumber>
    </recommendedName>
    <alternativeName>
        <fullName evidence="12 15">L/F-transferase</fullName>
    </alternativeName>
    <alternativeName>
        <fullName evidence="13 15">Leucyltransferase</fullName>
    </alternativeName>
    <alternativeName>
        <fullName evidence="14 15">Phenyalanyltransferase</fullName>
    </alternativeName>
</protein>
<dbReference type="NCBIfam" id="TIGR00667">
    <property type="entry name" value="aat"/>
    <property type="match status" value="1"/>
</dbReference>
<dbReference type="SUPFAM" id="SSF55729">
    <property type="entry name" value="Acyl-CoA N-acyltransferases (Nat)"/>
    <property type="match status" value="1"/>
</dbReference>
<evidence type="ECO:0000256" key="4">
    <source>
        <dbReference type="ARBA" id="ARBA00023315"/>
    </source>
</evidence>
<comment type="catalytic activity">
    <reaction evidence="6 15">
        <text>N-terminal L-arginyl-[protein] + L-leucyl-tRNA(Leu) = N-terminal L-leucyl-L-arginyl-[protein] + tRNA(Leu) + H(+)</text>
        <dbReference type="Rhea" id="RHEA:50416"/>
        <dbReference type="Rhea" id="RHEA-COMP:9613"/>
        <dbReference type="Rhea" id="RHEA-COMP:9622"/>
        <dbReference type="Rhea" id="RHEA-COMP:12672"/>
        <dbReference type="Rhea" id="RHEA-COMP:12673"/>
        <dbReference type="ChEBI" id="CHEBI:15378"/>
        <dbReference type="ChEBI" id="CHEBI:64719"/>
        <dbReference type="ChEBI" id="CHEBI:78442"/>
        <dbReference type="ChEBI" id="CHEBI:78494"/>
        <dbReference type="ChEBI" id="CHEBI:133044"/>
        <dbReference type="EC" id="2.3.2.6"/>
    </reaction>
</comment>
<comment type="catalytic activity">
    <reaction evidence="5 15">
        <text>L-phenylalanyl-tRNA(Phe) + an N-terminal L-alpha-aminoacyl-[protein] = an N-terminal L-phenylalanyl-L-alpha-aminoacyl-[protein] + tRNA(Phe)</text>
        <dbReference type="Rhea" id="RHEA:43632"/>
        <dbReference type="Rhea" id="RHEA-COMP:9668"/>
        <dbReference type="Rhea" id="RHEA-COMP:9699"/>
        <dbReference type="Rhea" id="RHEA-COMP:10636"/>
        <dbReference type="Rhea" id="RHEA-COMP:10637"/>
        <dbReference type="ChEBI" id="CHEBI:78442"/>
        <dbReference type="ChEBI" id="CHEBI:78531"/>
        <dbReference type="ChEBI" id="CHEBI:78597"/>
        <dbReference type="ChEBI" id="CHEBI:83561"/>
        <dbReference type="EC" id="2.3.2.6"/>
    </reaction>
</comment>
<dbReference type="FunFam" id="3.30.70.3550:FF:000001">
    <property type="entry name" value="Leucyl/phenylalanyl-tRNA--protein transferase"/>
    <property type="match status" value="1"/>
</dbReference>
<evidence type="ECO:0000256" key="15">
    <source>
        <dbReference type="HAMAP-Rule" id="MF_00688"/>
    </source>
</evidence>
<evidence type="ECO:0000256" key="11">
    <source>
        <dbReference type="ARBA" id="ARBA00074372"/>
    </source>
</evidence>
<evidence type="ECO:0000256" key="7">
    <source>
        <dbReference type="ARBA" id="ARBA00051538"/>
    </source>
</evidence>
<reference evidence="17" key="1">
    <citation type="submission" date="2017-08" db="EMBL/GenBank/DDBJ databases">
        <title>A dynamic microbial community with high functional redundancy inhabits the cold, oxic subseafloor aquifer.</title>
        <authorList>
            <person name="Tully B.J."/>
            <person name="Wheat C.G."/>
            <person name="Glazer B.T."/>
            <person name="Huber J.A."/>
        </authorList>
    </citation>
    <scope>NUCLEOTIDE SEQUENCE [LARGE SCALE GENOMIC DNA]</scope>
</reference>
<dbReference type="InterPro" id="IPR042203">
    <property type="entry name" value="Leu/Phe-tRNA_Trfase_C"/>
</dbReference>
<evidence type="ECO:0000256" key="13">
    <source>
        <dbReference type="ARBA" id="ARBA00077165"/>
    </source>
</evidence>
<dbReference type="EMBL" id="NVWI01000003">
    <property type="protein sequence ID" value="PCJ42184.1"/>
    <property type="molecule type" value="Genomic_DNA"/>
</dbReference>
<evidence type="ECO:0000256" key="9">
    <source>
        <dbReference type="ARBA" id="ARBA00061535"/>
    </source>
</evidence>
<dbReference type="GO" id="GO:0005737">
    <property type="term" value="C:cytoplasm"/>
    <property type="evidence" value="ECO:0007669"/>
    <property type="project" value="UniProtKB-SubCell"/>
</dbReference>
<sequence length="235" mass="26522">MHEPIWLKQDELSFPDPEHALKEPNGLLAVGGDLSLERLIAAYKLGIFPWYEAGQPILWWSPDPRMVLFPSELHISKSLNKVLSKQVYKVTFDQGFAAVILACAQQRSKNRDDTWITNEMQQAYINLHNAGWAHSVEVWEGNELVGGLYGIAMGRIFFGESMFNMRDNASKVAFVHLVQRLNSKGFTLIDCQVSSEHLTSLGAREIKREKFMGYLSKNINLSETTNTSLKGSFSA</sequence>
<comment type="function">
    <text evidence="8 15">Functions in the N-end rule pathway of protein degradation where it conjugates Leu, Phe and, less efficiently, Met from aminoacyl-tRNAs to the N-termini of proteins containing an N-terminal arginine or lysine.</text>
</comment>
<dbReference type="PANTHER" id="PTHR30098:SF2">
    <property type="entry name" value="LEUCYL_PHENYLALANYL-TRNA--PROTEIN TRANSFERASE"/>
    <property type="match status" value="1"/>
</dbReference>
<proteinExistence type="inferred from homology"/>
<evidence type="ECO:0000256" key="12">
    <source>
        <dbReference type="ARBA" id="ARBA00077136"/>
    </source>
</evidence>
<dbReference type="EC" id="2.3.2.6" evidence="10 15"/>
<keyword evidence="3 15" id="KW-0808">Transferase</keyword>
<dbReference type="GO" id="GO:0008914">
    <property type="term" value="F:leucyl-tRNA--protein transferase activity"/>
    <property type="evidence" value="ECO:0007669"/>
    <property type="project" value="UniProtKB-UniRule"/>
</dbReference>
<accession>A0A2A5CE69</accession>
<comment type="similarity">
    <text evidence="9 15">Belongs to the L/F-transferase family.</text>
</comment>
<keyword evidence="4 15" id="KW-0012">Acyltransferase</keyword>
<dbReference type="HAMAP" id="MF_00688">
    <property type="entry name" value="Leu_Phe_trans"/>
    <property type="match status" value="1"/>
</dbReference>
<dbReference type="InterPro" id="IPR016181">
    <property type="entry name" value="Acyl_CoA_acyltransferase"/>
</dbReference>
<dbReference type="PANTHER" id="PTHR30098">
    <property type="entry name" value="LEUCYL/PHENYLALANYL-TRNA--PROTEIN TRANSFERASE"/>
    <property type="match status" value="1"/>
</dbReference>
<evidence type="ECO:0000313" key="17">
    <source>
        <dbReference type="Proteomes" id="UP000228987"/>
    </source>
</evidence>
<keyword evidence="2 15" id="KW-0963">Cytoplasm</keyword>
<dbReference type="InterPro" id="IPR004616">
    <property type="entry name" value="Leu/Phe-tRNA_Trfase"/>
</dbReference>
<dbReference type="Gene3D" id="3.30.70.3550">
    <property type="entry name" value="Leucyl/phenylalanyl-tRNA-protein transferase, N-terminal domain"/>
    <property type="match status" value="1"/>
</dbReference>
<evidence type="ECO:0000256" key="5">
    <source>
        <dbReference type="ARBA" id="ARBA00050607"/>
    </source>
</evidence>
<evidence type="ECO:0000256" key="6">
    <source>
        <dbReference type="ARBA" id="ARBA00050652"/>
    </source>
</evidence>
<comment type="catalytic activity">
    <reaction evidence="7 15">
        <text>N-terminal L-lysyl-[protein] + L-leucyl-tRNA(Leu) = N-terminal L-leucyl-L-lysyl-[protein] + tRNA(Leu) + H(+)</text>
        <dbReference type="Rhea" id="RHEA:12340"/>
        <dbReference type="Rhea" id="RHEA-COMP:9613"/>
        <dbReference type="Rhea" id="RHEA-COMP:9622"/>
        <dbReference type="Rhea" id="RHEA-COMP:12670"/>
        <dbReference type="Rhea" id="RHEA-COMP:12671"/>
        <dbReference type="ChEBI" id="CHEBI:15378"/>
        <dbReference type="ChEBI" id="CHEBI:65249"/>
        <dbReference type="ChEBI" id="CHEBI:78442"/>
        <dbReference type="ChEBI" id="CHEBI:78494"/>
        <dbReference type="ChEBI" id="CHEBI:133043"/>
        <dbReference type="EC" id="2.3.2.6"/>
    </reaction>
</comment>
<evidence type="ECO:0000256" key="1">
    <source>
        <dbReference type="ARBA" id="ARBA00004496"/>
    </source>
</evidence>
<gene>
    <name evidence="15" type="primary">aat</name>
    <name evidence="16" type="ORF">COA71_06235</name>
</gene>
<organism evidence="16 17">
    <name type="scientific">SAR86 cluster bacterium</name>
    <dbReference type="NCBI Taxonomy" id="2030880"/>
    <lineage>
        <taxon>Bacteria</taxon>
        <taxon>Pseudomonadati</taxon>
        <taxon>Pseudomonadota</taxon>
        <taxon>Gammaproteobacteria</taxon>
        <taxon>SAR86 cluster</taxon>
    </lineage>
</organism>
<evidence type="ECO:0000256" key="14">
    <source>
        <dbReference type="ARBA" id="ARBA00083640"/>
    </source>
</evidence>
<dbReference type="Pfam" id="PF03588">
    <property type="entry name" value="Leu_Phe_trans"/>
    <property type="match status" value="1"/>
</dbReference>
<dbReference type="Gene3D" id="3.40.630.70">
    <property type="entry name" value="Leucyl/phenylalanyl-tRNA-protein transferase, C-terminal domain"/>
    <property type="match status" value="1"/>
</dbReference>
<dbReference type="FunFam" id="3.40.630.70:FF:000001">
    <property type="entry name" value="Leucyl/phenylalanyl-tRNA--protein transferase"/>
    <property type="match status" value="1"/>
</dbReference>
<name>A0A2A5CE69_9GAMM</name>
<dbReference type="AlphaFoldDB" id="A0A2A5CE69"/>
<comment type="caution">
    <text evidence="16">The sequence shown here is derived from an EMBL/GenBank/DDBJ whole genome shotgun (WGS) entry which is preliminary data.</text>
</comment>